<dbReference type="EMBL" id="BONQ01000071">
    <property type="protein sequence ID" value="GIG46493.1"/>
    <property type="molecule type" value="Genomic_DNA"/>
</dbReference>
<comment type="caution">
    <text evidence="4">The sequence shown here is derived from an EMBL/GenBank/DDBJ whole genome shotgun (WGS) entry which is preliminary data.</text>
</comment>
<feature type="domain" description="Cell envelope-related transcriptional attenuator" evidence="3">
    <location>
        <begin position="109"/>
        <end position="270"/>
    </location>
</feature>
<dbReference type="PANTHER" id="PTHR33392:SF6">
    <property type="entry name" value="POLYISOPRENYL-TEICHOIC ACID--PEPTIDOGLYCAN TEICHOIC ACID TRANSFERASE TAGU"/>
    <property type="match status" value="1"/>
</dbReference>
<dbReference type="Pfam" id="PF03816">
    <property type="entry name" value="LytR_cpsA_psr"/>
    <property type="match status" value="1"/>
</dbReference>
<dbReference type="InterPro" id="IPR050922">
    <property type="entry name" value="LytR/CpsA/Psr_CW_biosynth"/>
</dbReference>
<keyword evidence="2" id="KW-0472">Membrane</keyword>
<organism evidence="4 5">
    <name type="scientific">Dactylosporangium siamense</name>
    <dbReference type="NCBI Taxonomy" id="685454"/>
    <lineage>
        <taxon>Bacteria</taxon>
        <taxon>Bacillati</taxon>
        <taxon>Actinomycetota</taxon>
        <taxon>Actinomycetes</taxon>
        <taxon>Micromonosporales</taxon>
        <taxon>Micromonosporaceae</taxon>
        <taxon>Dactylosporangium</taxon>
    </lineage>
</organism>
<gene>
    <name evidence="4" type="ORF">Dsi01nite_045340</name>
</gene>
<evidence type="ECO:0000313" key="4">
    <source>
        <dbReference type="EMBL" id="GIG46493.1"/>
    </source>
</evidence>
<keyword evidence="5" id="KW-1185">Reference proteome</keyword>
<dbReference type="PANTHER" id="PTHR33392">
    <property type="entry name" value="POLYISOPRENYL-TEICHOIC ACID--PEPTIDOGLYCAN TEICHOIC ACID TRANSFERASE TAGU"/>
    <property type="match status" value="1"/>
</dbReference>
<protein>
    <recommendedName>
        <fullName evidence="3">Cell envelope-related transcriptional attenuator domain-containing protein</fullName>
    </recommendedName>
</protein>
<proteinExistence type="inferred from homology"/>
<evidence type="ECO:0000256" key="1">
    <source>
        <dbReference type="ARBA" id="ARBA00006068"/>
    </source>
</evidence>
<dbReference type="NCBIfam" id="TIGR00350">
    <property type="entry name" value="lytR_cpsA_psr"/>
    <property type="match status" value="1"/>
</dbReference>
<dbReference type="InterPro" id="IPR004474">
    <property type="entry name" value="LytR_CpsA_psr"/>
</dbReference>
<comment type="similarity">
    <text evidence="1">Belongs to the LytR/CpsA/Psr (LCP) family.</text>
</comment>
<dbReference type="AlphaFoldDB" id="A0A919PQG5"/>
<name>A0A919PQG5_9ACTN</name>
<dbReference type="Gene3D" id="3.40.630.190">
    <property type="entry name" value="LCP protein"/>
    <property type="match status" value="1"/>
</dbReference>
<feature type="transmembrane region" description="Helical" evidence="2">
    <location>
        <begin position="48"/>
        <end position="68"/>
    </location>
</feature>
<sequence length="351" mass="37026">MSSAPEPSAFSAALSAAFARHEQDVPVAAALRPAIAAGVRKRRTRRRWTLSGAVAFVLALAGSMPLALPDRVVPPVHTESLLAAGSPDVGNFLLLGTDRRPEAAGDTVRADAILVLHVDADTRTVYQLSIPRDLLVEVPGFGTQQVGTAFVFGGYELTSRIVGNLLGVQIDGGAVVDFAGMQRVTEAVGGVDLCVDQQTVSIHLGYDQSTEGVVPLRSGMQPVIYEPGCRHFAGWQALDYVRQRQSLANGVEDRDAHVRQYLAALARQLADPVKLAKALPVAGSAIDLHLDDMSLPMLAGMLAGFDHSRVPGLKLPVGHDRTLLPSGDGLVGALHDGTVPAWAAAHPQYVG</sequence>
<evidence type="ECO:0000313" key="5">
    <source>
        <dbReference type="Proteomes" id="UP000660611"/>
    </source>
</evidence>
<reference evidence="4" key="1">
    <citation type="submission" date="2021-01" db="EMBL/GenBank/DDBJ databases">
        <title>Whole genome shotgun sequence of Dactylosporangium siamense NBRC 106093.</title>
        <authorList>
            <person name="Komaki H."/>
            <person name="Tamura T."/>
        </authorList>
    </citation>
    <scope>NUCLEOTIDE SEQUENCE</scope>
    <source>
        <strain evidence="4">NBRC 106093</strain>
    </source>
</reference>
<keyword evidence="2" id="KW-1133">Transmembrane helix</keyword>
<evidence type="ECO:0000256" key="2">
    <source>
        <dbReference type="SAM" id="Phobius"/>
    </source>
</evidence>
<keyword evidence="2" id="KW-0812">Transmembrane</keyword>
<evidence type="ECO:0000259" key="3">
    <source>
        <dbReference type="Pfam" id="PF03816"/>
    </source>
</evidence>
<dbReference type="Proteomes" id="UP000660611">
    <property type="component" value="Unassembled WGS sequence"/>
</dbReference>
<accession>A0A919PQG5</accession>
<dbReference type="RefSeq" id="WP_203848253.1">
    <property type="nucleotide sequence ID" value="NZ_BAAAVW010000015.1"/>
</dbReference>